<protein>
    <submittedName>
        <fullName evidence="1">GatB/YqeY domain-containing protein</fullName>
    </submittedName>
</protein>
<dbReference type="InterPro" id="IPR003789">
    <property type="entry name" value="Asn/Gln_tRNA_amidoTrase-B-like"/>
</dbReference>
<dbReference type="Gene3D" id="1.10.10.410">
    <property type="match status" value="1"/>
</dbReference>
<dbReference type="AlphaFoldDB" id="A0A832R8G9"/>
<dbReference type="InterPro" id="IPR042184">
    <property type="entry name" value="YqeY/Aim41_N"/>
</dbReference>
<dbReference type="Pfam" id="PF09424">
    <property type="entry name" value="YqeY"/>
    <property type="match status" value="1"/>
</dbReference>
<dbReference type="InterPro" id="IPR019004">
    <property type="entry name" value="YqeY/Aim41"/>
</dbReference>
<organism evidence="1 2">
    <name type="scientific">Candidatus Dojkabacteria bacterium</name>
    <dbReference type="NCBI Taxonomy" id="2099670"/>
    <lineage>
        <taxon>Bacteria</taxon>
        <taxon>Candidatus Dojkabacteria</taxon>
    </lineage>
</organism>
<comment type="caution">
    <text evidence="1">The sequence shown here is derived from an EMBL/GenBank/DDBJ whole genome shotgun (WGS) entry which is preliminary data.</text>
</comment>
<dbReference type="Proteomes" id="UP000576550">
    <property type="component" value="Unassembled WGS sequence"/>
</dbReference>
<dbReference type="PANTHER" id="PTHR28055">
    <property type="entry name" value="ALTERED INHERITANCE OF MITOCHONDRIA PROTEIN 41, MITOCHONDRIAL"/>
    <property type="match status" value="1"/>
</dbReference>
<sequence>MSLLETLRKDMILATKEKNVSKMDILKMALATLRNEEIAQGKELTDQEVEKVLRKEVKKIEESIEQFGQMGREDLVKKEKEQLGYLEEYLPELMSEKEVEKIVKGKIEEVGAQGMSDMGKVMGVVMKEISGKADGNLVKQIVQKHLQ</sequence>
<dbReference type="GO" id="GO:0016884">
    <property type="term" value="F:carbon-nitrogen ligase activity, with glutamine as amido-N-donor"/>
    <property type="evidence" value="ECO:0007669"/>
    <property type="project" value="InterPro"/>
</dbReference>
<proteinExistence type="predicted"/>
<dbReference type="SUPFAM" id="SSF89095">
    <property type="entry name" value="GatB/YqeY motif"/>
    <property type="match status" value="1"/>
</dbReference>
<dbReference type="PANTHER" id="PTHR28055:SF1">
    <property type="entry name" value="ALTERED INHERITANCE OF MITOCHONDRIA PROTEIN 41, MITOCHONDRIAL"/>
    <property type="match status" value="1"/>
</dbReference>
<dbReference type="InterPro" id="IPR023168">
    <property type="entry name" value="GatB_Yqey_C_2"/>
</dbReference>
<dbReference type="EMBL" id="DUTP01000001">
    <property type="protein sequence ID" value="HHX99166.1"/>
    <property type="molecule type" value="Genomic_DNA"/>
</dbReference>
<name>A0A832R8G9_9BACT</name>
<dbReference type="Gene3D" id="1.10.1510.10">
    <property type="entry name" value="Uncharacterised protein YqeY/AIM41 PF09424, N-terminal domain"/>
    <property type="match status" value="1"/>
</dbReference>
<evidence type="ECO:0000313" key="2">
    <source>
        <dbReference type="Proteomes" id="UP000576550"/>
    </source>
</evidence>
<evidence type="ECO:0000313" key="1">
    <source>
        <dbReference type="EMBL" id="HHX99166.1"/>
    </source>
</evidence>
<reference evidence="1 2" key="1">
    <citation type="journal article" date="2020" name="Biotechnol. Biofuels">
        <title>New insights from the biogas microbiome by comprehensive genome-resolved metagenomics of nearly 1600 species originating from multiple anaerobic digesters.</title>
        <authorList>
            <person name="Campanaro S."/>
            <person name="Treu L."/>
            <person name="Rodriguez-R L.M."/>
            <person name="Kovalovszki A."/>
            <person name="Ziels R.M."/>
            <person name="Maus I."/>
            <person name="Zhu X."/>
            <person name="Kougias P.G."/>
            <person name="Basile A."/>
            <person name="Luo G."/>
            <person name="Schluter A."/>
            <person name="Konstantinidis K.T."/>
            <person name="Angelidaki I."/>
        </authorList>
    </citation>
    <scope>NUCLEOTIDE SEQUENCE [LARGE SCALE GENOMIC DNA]</scope>
    <source>
        <strain evidence="1">AS05jafATM_89</strain>
    </source>
</reference>
<gene>
    <name evidence="1" type="ORF">GX533_00555</name>
</gene>
<accession>A0A832R8G9</accession>